<proteinExistence type="predicted"/>
<dbReference type="RefSeq" id="WP_189467239.1">
    <property type="nucleotide sequence ID" value="NZ_BMXS01000004.1"/>
</dbReference>
<dbReference type="Pfam" id="PF11376">
    <property type="entry name" value="DUF3179"/>
    <property type="match status" value="1"/>
</dbReference>
<keyword evidence="1" id="KW-0732">Signal</keyword>
<gene>
    <name evidence="2" type="ORF">GCM10007160_12300</name>
</gene>
<reference evidence="3" key="1">
    <citation type="journal article" date="2019" name="Int. J. Syst. Evol. Microbiol.">
        <title>The Global Catalogue of Microorganisms (GCM) 10K type strain sequencing project: providing services to taxonomists for standard genome sequencing and annotation.</title>
        <authorList>
            <consortium name="The Broad Institute Genomics Platform"/>
            <consortium name="The Broad Institute Genome Sequencing Center for Infectious Disease"/>
            <person name="Wu L."/>
            <person name="Ma J."/>
        </authorList>
    </citation>
    <scope>NUCLEOTIDE SEQUENCE [LARGE SCALE GENOMIC DNA]</scope>
    <source>
        <strain evidence="3">KCTC 22228</strain>
    </source>
</reference>
<evidence type="ECO:0000256" key="1">
    <source>
        <dbReference type="SAM" id="SignalP"/>
    </source>
</evidence>
<keyword evidence="3" id="KW-1185">Reference proteome</keyword>
<evidence type="ECO:0000313" key="3">
    <source>
        <dbReference type="Proteomes" id="UP000653056"/>
    </source>
</evidence>
<dbReference type="Proteomes" id="UP000653056">
    <property type="component" value="Unassembled WGS sequence"/>
</dbReference>
<name>A0ABQ2YJQ9_9GAMM</name>
<evidence type="ECO:0008006" key="4">
    <source>
        <dbReference type="Google" id="ProtNLM"/>
    </source>
</evidence>
<comment type="caution">
    <text evidence="2">The sequence shown here is derived from an EMBL/GenBank/DDBJ whole genome shotgun (WGS) entry which is preliminary data.</text>
</comment>
<feature type="signal peptide" evidence="1">
    <location>
        <begin position="1"/>
        <end position="25"/>
    </location>
</feature>
<sequence length="348" mass="38250">MPSLSAFKVSLPLAVLLLPLSSALASPPVVDPPQVPIAYSLEAFRSAVRSGGPGKDGIPSIDRPRFQSAEQADGFLDDEDIVIGVYRHGEARAYPQRILVWHEIVNDEFAGEPVSITYCPLTGTALGFARGDTELGVSGNLVNSNLVMYDRATDSEWPQILGVAIDGPLSGQGLKEFRVFWTTWGQWKARHPDTQVLTDQTGYVRNYRRDPYGSYRPLSGYYHPDSRRLFPVMTRDARYPPKTMVLGVRTSDGAIAIDKDALREEEVVDVSLNGSQYTVVHDPGLDTGWVFRNPDDIDIEASNLTFGAEGVSGAGLENLETVNAFEAMWFAWAAFYPETTVYEGRGAP</sequence>
<accession>A0ABQ2YJQ9</accession>
<dbReference type="EMBL" id="BMXS01000004">
    <property type="protein sequence ID" value="GGX86518.1"/>
    <property type="molecule type" value="Genomic_DNA"/>
</dbReference>
<organism evidence="2 3">
    <name type="scientific">Litchfieldella qijiaojingensis</name>
    <dbReference type="NCBI Taxonomy" id="980347"/>
    <lineage>
        <taxon>Bacteria</taxon>
        <taxon>Pseudomonadati</taxon>
        <taxon>Pseudomonadota</taxon>
        <taxon>Gammaproteobacteria</taxon>
        <taxon>Oceanospirillales</taxon>
        <taxon>Halomonadaceae</taxon>
        <taxon>Litchfieldella</taxon>
    </lineage>
</organism>
<dbReference type="InterPro" id="IPR021516">
    <property type="entry name" value="DUF3179"/>
</dbReference>
<protein>
    <recommendedName>
        <fullName evidence="4">DUF3179 domain-containing protein</fullName>
    </recommendedName>
</protein>
<feature type="chain" id="PRO_5045591242" description="DUF3179 domain-containing protein" evidence="1">
    <location>
        <begin position="26"/>
        <end position="348"/>
    </location>
</feature>
<evidence type="ECO:0000313" key="2">
    <source>
        <dbReference type="EMBL" id="GGX86518.1"/>
    </source>
</evidence>